<accession>A0AAN8J377</accession>
<keyword evidence="3" id="KW-1185">Reference proteome</keyword>
<proteinExistence type="predicted"/>
<dbReference type="Proteomes" id="UP001331761">
    <property type="component" value="Unassembled WGS sequence"/>
</dbReference>
<organism evidence="2 3">
    <name type="scientific">Trichostrongylus colubriformis</name>
    <name type="common">Black scour worm</name>
    <dbReference type="NCBI Taxonomy" id="6319"/>
    <lineage>
        <taxon>Eukaryota</taxon>
        <taxon>Metazoa</taxon>
        <taxon>Ecdysozoa</taxon>
        <taxon>Nematoda</taxon>
        <taxon>Chromadorea</taxon>
        <taxon>Rhabditida</taxon>
        <taxon>Rhabditina</taxon>
        <taxon>Rhabditomorpha</taxon>
        <taxon>Strongyloidea</taxon>
        <taxon>Trichostrongylidae</taxon>
        <taxon>Trichostrongylus</taxon>
    </lineage>
</organism>
<feature type="transmembrane region" description="Helical" evidence="1">
    <location>
        <begin position="20"/>
        <end position="43"/>
    </location>
</feature>
<dbReference type="EMBL" id="WIXE01003371">
    <property type="protein sequence ID" value="KAK5984004.1"/>
    <property type="molecule type" value="Genomic_DNA"/>
</dbReference>
<evidence type="ECO:0000313" key="2">
    <source>
        <dbReference type="EMBL" id="KAK5984004.1"/>
    </source>
</evidence>
<protein>
    <submittedName>
        <fullName evidence="2">Uncharacterized protein</fullName>
    </submittedName>
</protein>
<comment type="caution">
    <text evidence="2">The sequence shown here is derived from an EMBL/GenBank/DDBJ whole genome shotgun (WGS) entry which is preliminary data.</text>
</comment>
<sequence>MGRGPLCCCCMANNVRHLVLVLTSVCISVLFTNLILFNLTAVLDPELSTELRPVPSLDSLHEYTIWHDRRKRSINGTADPKLPSLSLPEDKDGEFVFLVICRDYIFTVLTAKEHI</sequence>
<reference evidence="2 3" key="1">
    <citation type="submission" date="2019-10" db="EMBL/GenBank/DDBJ databases">
        <title>Assembly and Annotation for the nematode Trichostrongylus colubriformis.</title>
        <authorList>
            <person name="Martin J."/>
        </authorList>
    </citation>
    <scope>NUCLEOTIDE SEQUENCE [LARGE SCALE GENOMIC DNA]</scope>
    <source>
        <strain evidence="2">G859</strain>
        <tissue evidence="2">Whole worm</tissue>
    </source>
</reference>
<keyword evidence="1" id="KW-0472">Membrane</keyword>
<dbReference type="AlphaFoldDB" id="A0AAN8J377"/>
<gene>
    <name evidence="2" type="ORF">GCK32_021184</name>
</gene>
<name>A0AAN8J377_TRICO</name>
<evidence type="ECO:0000313" key="3">
    <source>
        <dbReference type="Proteomes" id="UP001331761"/>
    </source>
</evidence>
<evidence type="ECO:0000256" key="1">
    <source>
        <dbReference type="SAM" id="Phobius"/>
    </source>
</evidence>
<keyword evidence="1" id="KW-1133">Transmembrane helix</keyword>
<keyword evidence="1" id="KW-0812">Transmembrane</keyword>